<gene>
    <name evidence="2" type="ORF">GSOID_T00000413001</name>
</gene>
<dbReference type="OrthoDB" id="10347859at2759"/>
<dbReference type="Gene3D" id="1.10.442.10">
    <property type="entry name" value="Cytochrome c oxidase subunit IV"/>
    <property type="match status" value="1"/>
</dbReference>
<keyword evidence="1" id="KW-0812">Transmembrane</keyword>
<proteinExistence type="predicted"/>
<keyword evidence="1" id="KW-0472">Membrane</keyword>
<name>E4WRN6_OIKDI</name>
<dbReference type="EMBL" id="FN653015">
    <property type="protein sequence ID" value="CBY20418.1"/>
    <property type="molecule type" value="Genomic_DNA"/>
</dbReference>
<reference evidence="2" key="1">
    <citation type="journal article" date="2010" name="Science">
        <title>Plasticity of animal genome architecture unmasked by rapid evolution of a pelagic tunicate.</title>
        <authorList>
            <person name="Denoeud F."/>
            <person name="Henriet S."/>
            <person name="Mungpakdee S."/>
            <person name="Aury J.M."/>
            <person name="Da Silva C."/>
            <person name="Brinkmann H."/>
            <person name="Mikhaleva J."/>
            <person name="Olsen L.C."/>
            <person name="Jubin C."/>
            <person name="Canestro C."/>
            <person name="Bouquet J.M."/>
            <person name="Danks G."/>
            <person name="Poulain J."/>
            <person name="Campsteijn C."/>
            <person name="Adamski M."/>
            <person name="Cross I."/>
            <person name="Yadetie F."/>
            <person name="Muffato M."/>
            <person name="Louis A."/>
            <person name="Butcher S."/>
            <person name="Tsagkogeorga G."/>
            <person name="Konrad A."/>
            <person name="Singh S."/>
            <person name="Jensen M.F."/>
            <person name="Cong E.H."/>
            <person name="Eikeseth-Otteraa H."/>
            <person name="Noel B."/>
            <person name="Anthouard V."/>
            <person name="Porcel B.M."/>
            <person name="Kachouri-Lafond R."/>
            <person name="Nishino A."/>
            <person name="Ugolini M."/>
            <person name="Chourrout P."/>
            <person name="Nishida H."/>
            <person name="Aasland R."/>
            <person name="Huzurbazar S."/>
            <person name="Westhof E."/>
            <person name="Delsuc F."/>
            <person name="Lehrach H."/>
            <person name="Reinhardt R."/>
            <person name="Weissenbach J."/>
            <person name="Roy S.W."/>
            <person name="Artiguenave F."/>
            <person name="Postlethwait J.H."/>
            <person name="Manak J.R."/>
            <person name="Thompson E.M."/>
            <person name="Jaillon O."/>
            <person name="Du Pasquier L."/>
            <person name="Boudinot P."/>
            <person name="Liberles D.A."/>
            <person name="Volff J.N."/>
            <person name="Philippe H."/>
            <person name="Lenhard B."/>
            <person name="Roest Crollius H."/>
            <person name="Wincker P."/>
            <person name="Chourrout D."/>
        </authorList>
    </citation>
    <scope>NUCLEOTIDE SEQUENCE [LARGE SCALE GENOMIC DNA]</scope>
</reference>
<dbReference type="GO" id="GO:0005739">
    <property type="term" value="C:mitochondrion"/>
    <property type="evidence" value="ECO:0007669"/>
    <property type="project" value="GOC"/>
</dbReference>
<dbReference type="InterPro" id="IPR036639">
    <property type="entry name" value="Cyt_c_oxidase_su4_sf"/>
</dbReference>
<evidence type="ECO:0000313" key="2">
    <source>
        <dbReference type="EMBL" id="CBY20418.1"/>
    </source>
</evidence>
<sequence length="214" mass="25172">MGLAQNLKNLRNRRPKVAASPFPSKPYSSTNKKAIFDKTREKETSDWTALSSKDQRVLYAAEFGYTNYATYFVHLKHKHAASIALQSPLFLNKSKIVWSKLFERSCWGSYSRKRLLYFILTSGFWTGFFVLLVKFSQYDWPPHNLFPVLLPLKMKPIDSQIFKYSYDKSLLKKSPVEVATKYWLTKELANFGKHLSWDCTYHGYRRPWLNIQFS</sequence>
<organism evidence="2">
    <name type="scientific">Oikopleura dioica</name>
    <name type="common">Tunicate</name>
    <dbReference type="NCBI Taxonomy" id="34765"/>
    <lineage>
        <taxon>Eukaryota</taxon>
        <taxon>Metazoa</taxon>
        <taxon>Chordata</taxon>
        <taxon>Tunicata</taxon>
        <taxon>Appendicularia</taxon>
        <taxon>Copelata</taxon>
        <taxon>Oikopleuridae</taxon>
        <taxon>Oikopleura</taxon>
    </lineage>
</organism>
<evidence type="ECO:0000256" key="1">
    <source>
        <dbReference type="SAM" id="Phobius"/>
    </source>
</evidence>
<dbReference type="AlphaFoldDB" id="E4WRN6"/>
<dbReference type="GO" id="GO:0045277">
    <property type="term" value="C:respiratory chain complex IV"/>
    <property type="evidence" value="ECO:0007669"/>
    <property type="project" value="InterPro"/>
</dbReference>
<protein>
    <submittedName>
        <fullName evidence="2">Uncharacterized protein</fullName>
    </submittedName>
</protein>
<keyword evidence="3" id="KW-1185">Reference proteome</keyword>
<dbReference type="InParanoid" id="E4WRN6"/>
<dbReference type="GO" id="GO:0006123">
    <property type="term" value="P:mitochondrial electron transport, cytochrome c to oxygen"/>
    <property type="evidence" value="ECO:0007669"/>
    <property type="project" value="InterPro"/>
</dbReference>
<keyword evidence="1" id="KW-1133">Transmembrane helix</keyword>
<feature type="transmembrane region" description="Helical" evidence="1">
    <location>
        <begin position="115"/>
        <end position="135"/>
    </location>
</feature>
<evidence type="ECO:0000313" key="3">
    <source>
        <dbReference type="Proteomes" id="UP000001307"/>
    </source>
</evidence>
<accession>E4WRN6</accession>
<dbReference type="Proteomes" id="UP000001307">
    <property type="component" value="Unassembled WGS sequence"/>
</dbReference>